<keyword evidence="1" id="KW-0732">Signal</keyword>
<evidence type="ECO:0000313" key="2">
    <source>
        <dbReference type="EMBL" id="TMS35964.1"/>
    </source>
</evidence>
<comment type="caution">
    <text evidence="2">The sequence shown here is derived from an EMBL/GenBank/DDBJ whole genome shotgun (WGS) entry which is preliminary data.</text>
</comment>
<reference evidence="2 3" key="1">
    <citation type="journal article" date="2015" name="Genome Biol.">
        <title>Comparative genomics of Steinernema reveals deeply conserved gene regulatory networks.</title>
        <authorList>
            <person name="Dillman A.R."/>
            <person name="Macchietto M."/>
            <person name="Porter C.F."/>
            <person name="Rogers A."/>
            <person name="Williams B."/>
            <person name="Antoshechkin I."/>
            <person name="Lee M.M."/>
            <person name="Goodwin Z."/>
            <person name="Lu X."/>
            <person name="Lewis E.E."/>
            <person name="Goodrich-Blair H."/>
            <person name="Stock S.P."/>
            <person name="Adams B.J."/>
            <person name="Sternberg P.W."/>
            <person name="Mortazavi A."/>
        </authorList>
    </citation>
    <scope>NUCLEOTIDE SEQUENCE [LARGE SCALE GENOMIC DNA]</scope>
    <source>
        <strain evidence="2 3">ALL</strain>
    </source>
</reference>
<sequence>MLLVIFGALLLLAETASAYRHKNNRRMKVRLMVRRGSRLDHLHKKTLNDWRKAYFLHNKKKHDFAVNDILSQMDSFVRPRFG</sequence>
<dbReference type="EMBL" id="AZBU02000001">
    <property type="protein sequence ID" value="TMS35964.1"/>
    <property type="molecule type" value="Genomic_DNA"/>
</dbReference>
<feature type="chain" id="PRO_5020675583" description="Cathepsin propeptide inhibitor domain-containing protein" evidence="1">
    <location>
        <begin position="19"/>
        <end position="82"/>
    </location>
</feature>
<accession>A0A4U8USM6</accession>
<evidence type="ECO:0000313" key="3">
    <source>
        <dbReference type="Proteomes" id="UP000298663"/>
    </source>
</evidence>
<dbReference type="AlphaFoldDB" id="A0A4U8USM6"/>
<dbReference type="Proteomes" id="UP000298663">
    <property type="component" value="Unassembled WGS sequence"/>
</dbReference>
<organism evidence="2 3">
    <name type="scientific">Steinernema carpocapsae</name>
    <name type="common">Entomopathogenic nematode</name>
    <dbReference type="NCBI Taxonomy" id="34508"/>
    <lineage>
        <taxon>Eukaryota</taxon>
        <taxon>Metazoa</taxon>
        <taxon>Ecdysozoa</taxon>
        <taxon>Nematoda</taxon>
        <taxon>Chromadorea</taxon>
        <taxon>Rhabditida</taxon>
        <taxon>Tylenchina</taxon>
        <taxon>Panagrolaimomorpha</taxon>
        <taxon>Strongyloidoidea</taxon>
        <taxon>Steinernematidae</taxon>
        <taxon>Steinernema</taxon>
    </lineage>
</organism>
<name>A0A4U8USM6_STECR</name>
<evidence type="ECO:0000256" key="1">
    <source>
        <dbReference type="SAM" id="SignalP"/>
    </source>
</evidence>
<evidence type="ECO:0008006" key="4">
    <source>
        <dbReference type="Google" id="ProtNLM"/>
    </source>
</evidence>
<proteinExistence type="predicted"/>
<reference evidence="2 3" key="2">
    <citation type="journal article" date="2019" name="G3 (Bethesda)">
        <title>Hybrid Assembly of the Genome of the Entomopathogenic Nematode Steinernema carpocapsae Identifies the X-Chromosome.</title>
        <authorList>
            <person name="Serra L."/>
            <person name="Macchietto M."/>
            <person name="Macias-Munoz A."/>
            <person name="McGill C.J."/>
            <person name="Rodriguez I.M."/>
            <person name="Rodriguez B."/>
            <person name="Murad R."/>
            <person name="Mortazavi A."/>
        </authorList>
    </citation>
    <scope>NUCLEOTIDE SEQUENCE [LARGE SCALE GENOMIC DNA]</scope>
    <source>
        <strain evidence="2 3">ALL</strain>
    </source>
</reference>
<feature type="signal peptide" evidence="1">
    <location>
        <begin position="1"/>
        <end position="18"/>
    </location>
</feature>
<dbReference type="OrthoDB" id="5867862at2759"/>
<keyword evidence="3" id="KW-1185">Reference proteome</keyword>
<protein>
    <recommendedName>
        <fullName evidence="4">Cathepsin propeptide inhibitor domain-containing protein</fullName>
    </recommendedName>
</protein>
<gene>
    <name evidence="2" type="ORF">L596_003244</name>
</gene>